<accession>A0A8T3VVI5</accession>
<evidence type="ECO:0000259" key="1">
    <source>
        <dbReference type="PROSITE" id="PS51379"/>
    </source>
</evidence>
<gene>
    <name evidence="2" type="ORF">E7Z75_02325</name>
</gene>
<dbReference type="AlphaFoldDB" id="A0A8T3VVI5"/>
<evidence type="ECO:0000313" key="3">
    <source>
        <dbReference type="Proteomes" id="UP000732619"/>
    </source>
</evidence>
<organism evidence="2 3">
    <name type="scientific">Methanobrevibacter olleyae</name>
    <dbReference type="NCBI Taxonomy" id="294671"/>
    <lineage>
        <taxon>Archaea</taxon>
        <taxon>Methanobacteriati</taxon>
        <taxon>Methanobacteriota</taxon>
        <taxon>Methanomada group</taxon>
        <taxon>Methanobacteria</taxon>
        <taxon>Methanobacteriales</taxon>
        <taxon>Methanobacteriaceae</taxon>
        <taxon>Methanobrevibacter</taxon>
    </lineage>
</organism>
<dbReference type="EMBL" id="SUTG01000006">
    <property type="protein sequence ID" value="MBE6511976.1"/>
    <property type="molecule type" value="Genomic_DNA"/>
</dbReference>
<evidence type="ECO:0000313" key="2">
    <source>
        <dbReference type="EMBL" id="MBE6511976.1"/>
    </source>
</evidence>
<sequence length="79" mass="9017">MGLFSFFKKEKDKVNNALGPYVEMNEENCDGLDCQKCVAICPNFSFIVQDDKVQLKEYYTCRNCKKCMAACPNDCITVI</sequence>
<dbReference type="PROSITE" id="PS00198">
    <property type="entry name" value="4FE4S_FER_1"/>
    <property type="match status" value="1"/>
</dbReference>
<dbReference type="InterPro" id="IPR017900">
    <property type="entry name" value="4Fe4S_Fe_S_CS"/>
</dbReference>
<comment type="caution">
    <text evidence="2">The sequence shown here is derived from an EMBL/GenBank/DDBJ whole genome shotgun (WGS) entry which is preliminary data.</text>
</comment>
<proteinExistence type="predicted"/>
<dbReference type="InterPro" id="IPR017896">
    <property type="entry name" value="4Fe4S_Fe-S-bd"/>
</dbReference>
<dbReference type="GO" id="GO:0016491">
    <property type="term" value="F:oxidoreductase activity"/>
    <property type="evidence" value="ECO:0007669"/>
    <property type="project" value="UniProtKB-ARBA"/>
</dbReference>
<feature type="domain" description="4Fe-4S ferredoxin-type" evidence="1">
    <location>
        <begin position="20"/>
        <end position="51"/>
    </location>
</feature>
<feature type="domain" description="4Fe-4S ferredoxin-type" evidence="1">
    <location>
        <begin position="52"/>
        <end position="79"/>
    </location>
</feature>
<dbReference type="SUPFAM" id="SSF54862">
    <property type="entry name" value="4Fe-4S ferredoxins"/>
    <property type="match status" value="1"/>
</dbReference>
<dbReference type="Proteomes" id="UP000732619">
    <property type="component" value="Unassembled WGS sequence"/>
</dbReference>
<dbReference type="Pfam" id="PF12800">
    <property type="entry name" value="Fer4_4"/>
    <property type="match status" value="2"/>
</dbReference>
<name>A0A8T3VVI5_METOL</name>
<dbReference type="PROSITE" id="PS51379">
    <property type="entry name" value="4FE4S_FER_2"/>
    <property type="match status" value="2"/>
</dbReference>
<dbReference type="Gene3D" id="3.30.70.20">
    <property type="match status" value="1"/>
</dbReference>
<reference evidence="2" key="1">
    <citation type="submission" date="2019-04" db="EMBL/GenBank/DDBJ databases">
        <title>Evolution of Biomass-Degrading Anaerobic Consortia Revealed by Metagenomics.</title>
        <authorList>
            <person name="Peng X."/>
        </authorList>
    </citation>
    <scope>NUCLEOTIDE SEQUENCE</scope>
    <source>
        <strain evidence="2">SIG14</strain>
    </source>
</reference>
<protein>
    <submittedName>
        <fullName evidence="2">Ferredoxin</fullName>
    </submittedName>
</protein>